<dbReference type="EC" id="1.18.6.1" evidence="4 15"/>
<dbReference type="InterPro" id="IPR050152">
    <property type="entry name" value="ChlB/BchB/BchZ"/>
</dbReference>
<dbReference type="SUPFAM" id="SSF53807">
    <property type="entry name" value="Helical backbone' metal receptor"/>
    <property type="match status" value="1"/>
</dbReference>
<evidence type="ECO:0000256" key="2">
    <source>
        <dbReference type="ARBA" id="ARBA00011002"/>
    </source>
</evidence>
<keyword evidence="19" id="KW-1185">Reference proteome</keyword>
<dbReference type="Proteomes" id="UP001548590">
    <property type="component" value="Unassembled WGS sequence"/>
</dbReference>
<organism evidence="18 19">
    <name type="scientific">Uliginosibacterium paludis</name>
    <dbReference type="NCBI Taxonomy" id="1615952"/>
    <lineage>
        <taxon>Bacteria</taxon>
        <taxon>Pseudomonadati</taxon>
        <taxon>Pseudomonadota</taxon>
        <taxon>Betaproteobacteria</taxon>
        <taxon>Rhodocyclales</taxon>
        <taxon>Zoogloeaceae</taxon>
        <taxon>Uliginosibacterium</taxon>
    </lineage>
</organism>
<keyword evidence="10 15" id="KW-0408">Iron</keyword>
<protein>
    <recommendedName>
        <fullName evidence="5 15">Nitrogenase molybdenum-iron protein beta chain</fullName>
        <ecNumber evidence="4 15">1.18.6.1</ecNumber>
    </recommendedName>
    <alternativeName>
        <fullName evidence="15">Dinitrogenase</fullName>
    </alternativeName>
</protein>
<dbReference type="EMBL" id="JBEWLZ010000018">
    <property type="protein sequence ID" value="MET1491976.1"/>
    <property type="molecule type" value="Genomic_DNA"/>
</dbReference>
<evidence type="ECO:0000256" key="4">
    <source>
        <dbReference type="ARBA" id="ARBA00012773"/>
    </source>
</evidence>
<evidence type="ECO:0000313" key="19">
    <source>
        <dbReference type="Proteomes" id="UP001548590"/>
    </source>
</evidence>
<evidence type="ECO:0000256" key="1">
    <source>
        <dbReference type="ARBA" id="ARBA00002621"/>
    </source>
</evidence>
<name>A0ABV2CVM7_9RHOO</name>
<evidence type="ECO:0000313" key="18">
    <source>
        <dbReference type="EMBL" id="MET1491976.1"/>
    </source>
</evidence>
<evidence type="ECO:0000256" key="12">
    <source>
        <dbReference type="ARBA" id="ARBA00023231"/>
    </source>
</evidence>
<evidence type="ECO:0000259" key="16">
    <source>
        <dbReference type="Pfam" id="PF00148"/>
    </source>
</evidence>
<comment type="cofactor">
    <cofactor evidence="15">
        <name>[8Fe-7S] cluster</name>
        <dbReference type="ChEBI" id="CHEBI:21143"/>
    </cofactor>
    <text evidence="15">Binds 1 [8Fe-7S] cluster per heterodimer.</text>
</comment>
<keyword evidence="11 15" id="KW-0411">Iron-sulfur</keyword>
<keyword evidence="9 15" id="KW-0560">Oxidoreductase</keyword>
<comment type="subunit">
    <text evidence="3 15">Tetramer of two alpha and two beta chains. Forms complex with the iron protein (nitrogenase component 2).</text>
</comment>
<keyword evidence="12 14" id="KW-0535">Nitrogen fixation</keyword>
<dbReference type="Pfam" id="PF00148">
    <property type="entry name" value="Oxidored_nitro"/>
    <property type="match status" value="1"/>
</dbReference>
<evidence type="ECO:0000256" key="8">
    <source>
        <dbReference type="ARBA" id="ARBA00022840"/>
    </source>
</evidence>
<feature type="domain" description="Nitrogenase/oxidoreductase component 1" evidence="16">
    <location>
        <begin position="69"/>
        <end position="509"/>
    </location>
</feature>
<dbReference type="Pfam" id="PF11844">
    <property type="entry name" value="DUF3364"/>
    <property type="match status" value="1"/>
</dbReference>
<comment type="catalytic activity">
    <reaction evidence="13 15">
        <text>N2 + 8 reduced [2Fe-2S]-[ferredoxin] + 16 ATP + 16 H2O = H2 + 8 oxidized [2Fe-2S]-[ferredoxin] + 2 NH4(+) + 16 ADP + 16 phosphate + 6 H(+)</text>
        <dbReference type="Rhea" id="RHEA:21448"/>
        <dbReference type="Rhea" id="RHEA-COMP:10000"/>
        <dbReference type="Rhea" id="RHEA-COMP:10001"/>
        <dbReference type="ChEBI" id="CHEBI:15377"/>
        <dbReference type="ChEBI" id="CHEBI:15378"/>
        <dbReference type="ChEBI" id="CHEBI:17997"/>
        <dbReference type="ChEBI" id="CHEBI:18276"/>
        <dbReference type="ChEBI" id="CHEBI:28938"/>
        <dbReference type="ChEBI" id="CHEBI:30616"/>
        <dbReference type="ChEBI" id="CHEBI:33737"/>
        <dbReference type="ChEBI" id="CHEBI:33738"/>
        <dbReference type="ChEBI" id="CHEBI:43474"/>
        <dbReference type="ChEBI" id="CHEBI:456216"/>
        <dbReference type="EC" id="1.18.6.1"/>
    </reaction>
</comment>
<evidence type="ECO:0000256" key="7">
    <source>
        <dbReference type="ARBA" id="ARBA00022741"/>
    </source>
</evidence>
<dbReference type="PANTHER" id="PTHR33712">
    <property type="entry name" value="LIGHT-INDEPENDENT PROTOCHLOROPHYLLIDE REDUCTASE SUBUNIT B"/>
    <property type="match status" value="1"/>
</dbReference>
<dbReference type="GO" id="GO:0016163">
    <property type="term" value="F:nitrogenase activity"/>
    <property type="evidence" value="ECO:0007669"/>
    <property type="project" value="UniProtKB-EC"/>
</dbReference>
<comment type="function">
    <text evidence="1 15">This molybdenum-iron protein is part of the nitrogenase complex that catalyzes the key enzymatic reactions in nitrogen fixation.</text>
</comment>
<evidence type="ECO:0000256" key="11">
    <source>
        <dbReference type="ARBA" id="ARBA00023014"/>
    </source>
</evidence>
<dbReference type="RefSeq" id="WP_345930211.1">
    <property type="nucleotide sequence ID" value="NZ_JBDIVF010000015.1"/>
</dbReference>
<dbReference type="InterPro" id="IPR024564">
    <property type="entry name" value="Nase_Mo-Fe_CF_bsu_N"/>
</dbReference>
<dbReference type="PROSITE" id="PS00699">
    <property type="entry name" value="NITROGENASE_1_1"/>
    <property type="match status" value="1"/>
</dbReference>
<evidence type="ECO:0000256" key="15">
    <source>
        <dbReference type="RuleBase" id="RU364127"/>
    </source>
</evidence>
<dbReference type="CDD" id="cd01974">
    <property type="entry name" value="Nitrogenase_MoFe_beta"/>
    <property type="match status" value="1"/>
</dbReference>
<evidence type="ECO:0000256" key="5">
    <source>
        <dbReference type="ARBA" id="ARBA00014775"/>
    </source>
</evidence>
<dbReference type="InterPro" id="IPR005976">
    <property type="entry name" value="Nase_Mo-Fe_CF_bsu"/>
</dbReference>
<comment type="similarity">
    <text evidence="2 14">Belongs to the NifD/NifK/NifE/NifN family.</text>
</comment>
<evidence type="ECO:0000256" key="10">
    <source>
        <dbReference type="ARBA" id="ARBA00023004"/>
    </source>
</evidence>
<accession>A0ABV2CVM7</accession>
<feature type="domain" description="Nitrogenase molybdenum-iron protein beta chain N-terminal" evidence="17">
    <location>
        <begin position="2"/>
        <end position="55"/>
    </location>
</feature>
<dbReference type="Gene3D" id="3.40.50.1980">
    <property type="entry name" value="Nitrogenase molybdenum iron protein domain"/>
    <property type="match status" value="3"/>
</dbReference>
<keyword evidence="6 15" id="KW-0479">Metal-binding</keyword>
<evidence type="ECO:0000256" key="14">
    <source>
        <dbReference type="RuleBase" id="RU004021"/>
    </source>
</evidence>
<proteinExistence type="inferred from homology"/>
<keyword evidence="7 15" id="KW-0547">Nucleotide-binding</keyword>
<evidence type="ECO:0000259" key="17">
    <source>
        <dbReference type="Pfam" id="PF11844"/>
    </source>
</evidence>
<sequence>MQTVDNVKPCFPLFQEPEYKDLIARKRSQFEEIPSKDKIAETFAWTTTLEYQELNFKREALSINPAKVCQPLGGSLCGLGFEKTMVYIHGSQGCVAYFRTYFNRHFKEPIAFIADSMTEDAAVFGGQKNVHEGLQNATKLYDAKMIAVCTTCIAEVIGDDLGAFIGNARKEGYVDKDFPIPYANTPSFTGSHITGWDNMFEGIMKYFTGSFDEETGTAITKVPATPGSNGKLNLVPGFETYLGNYRVMKRYMKEMDVDFTMLSDPEEVLDTPATGEYEMYAGGTTIDEVKDAPNAIDTIFLQTTGLEKSRKFVKNVWNHNAPTISIPMGVEWTDDFLMKISELTGKPIPASLVKERGRLVDMMTDSHAWLHGKKMAVFGDPDFLLGLVKFMMELGIEPTHIVCTNSNKRWEKAMKKILESSPYGVHGKIYPGADLWHMRSLCFTDKPDFLIGSTYGKTIQRDTLHKGIEFEVPLIRLGFPIFDRHHLHRMTTLGYEGGMYILTTLTNAVLERLDERTKYMADSDYNFDIVR</sequence>
<reference evidence="18 19" key="1">
    <citation type="submission" date="2024-07" db="EMBL/GenBank/DDBJ databases">
        <title>Uliginosibacterium paludis KCTC:42655.</title>
        <authorList>
            <person name="Kim M.K."/>
        </authorList>
    </citation>
    <scope>NUCLEOTIDE SEQUENCE [LARGE SCALE GENOMIC DNA]</scope>
    <source>
        <strain evidence="18 19">KCTC 42655</strain>
    </source>
</reference>
<evidence type="ECO:0000256" key="6">
    <source>
        <dbReference type="ARBA" id="ARBA00022723"/>
    </source>
</evidence>
<evidence type="ECO:0000256" key="3">
    <source>
        <dbReference type="ARBA" id="ARBA00011462"/>
    </source>
</evidence>
<gene>
    <name evidence="18" type="primary">nifK</name>
    <name evidence="18" type="ORF">ABVT11_19205</name>
</gene>
<dbReference type="InterPro" id="IPR000318">
    <property type="entry name" value="Nase_comp1_CS"/>
</dbReference>
<evidence type="ECO:0000256" key="9">
    <source>
        <dbReference type="ARBA" id="ARBA00023002"/>
    </source>
</evidence>
<keyword evidence="8 15" id="KW-0067">ATP-binding</keyword>
<dbReference type="NCBIfam" id="TIGR01286">
    <property type="entry name" value="nifK"/>
    <property type="match status" value="1"/>
</dbReference>
<dbReference type="InterPro" id="IPR000510">
    <property type="entry name" value="Nase/OxRdtase_comp1"/>
</dbReference>
<dbReference type="PROSITE" id="PS00090">
    <property type="entry name" value="NITROGENASE_1_2"/>
    <property type="match status" value="1"/>
</dbReference>
<dbReference type="Gene3D" id="1.20.89.10">
    <property type="entry name" value="Nitrogenase Molybdenum-iron Protein, subunit B, domain 4"/>
    <property type="match status" value="1"/>
</dbReference>
<evidence type="ECO:0000256" key="13">
    <source>
        <dbReference type="ARBA" id="ARBA00047967"/>
    </source>
</evidence>
<comment type="caution">
    <text evidence="18">The sequence shown here is derived from an EMBL/GenBank/DDBJ whole genome shotgun (WGS) entry which is preliminary data.</text>
</comment>
<dbReference type="PANTHER" id="PTHR33712:SF7">
    <property type="entry name" value="LIGHT-INDEPENDENT PROTOCHLOROPHYLLIDE REDUCTASE SUBUNIT B"/>
    <property type="match status" value="1"/>
</dbReference>